<feature type="domain" description="Rhodanese" evidence="1">
    <location>
        <begin position="75"/>
        <end position="110"/>
    </location>
</feature>
<protein>
    <submittedName>
        <fullName evidence="2">TIGR01244 family phosphatase</fullName>
    </submittedName>
</protein>
<dbReference type="InterPro" id="IPR001763">
    <property type="entry name" value="Rhodanese-like_dom"/>
</dbReference>
<dbReference type="PROSITE" id="PS50206">
    <property type="entry name" value="RHODANESE_3"/>
    <property type="match status" value="1"/>
</dbReference>
<accession>A0A7X3LTA4</accession>
<dbReference type="EMBL" id="WUMV01000003">
    <property type="protein sequence ID" value="MXN64691.1"/>
    <property type="molecule type" value="Genomic_DNA"/>
</dbReference>
<proteinExistence type="predicted"/>
<gene>
    <name evidence="2" type="ORF">GR183_07220</name>
</gene>
<dbReference type="Gene3D" id="3.90.190.10">
    <property type="entry name" value="Protein tyrosine phosphatase superfamily"/>
    <property type="match status" value="1"/>
</dbReference>
<dbReference type="NCBIfam" id="TIGR01244">
    <property type="entry name" value="TIGR01244 family sulfur transferase"/>
    <property type="match status" value="1"/>
</dbReference>
<dbReference type="GO" id="GO:0016787">
    <property type="term" value="F:hydrolase activity"/>
    <property type="evidence" value="ECO:0007669"/>
    <property type="project" value="InterPro"/>
</dbReference>
<comment type="caution">
    <text evidence="2">The sequence shown here is derived from an EMBL/GenBank/DDBJ whole genome shotgun (WGS) entry which is preliminary data.</text>
</comment>
<name>A0A7X3LTA4_9HYPH</name>
<organism evidence="2 3">
    <name type="scientific">Stappia sediminis</name>
    <dbReference type="NCBI Taxonomy" id="2692190"/>
    <lineage>
        <taxon>Bacteria</taxon>
        <taxon>Pseudomonadati</taxon>
        <taxon>Pseudomonadota</taxon>
        <taxon>Alphaproteobacteria</taxon>
        <taxon>Hyphomicrobiales</taxon>
        <taxon>Stappiaceae</taxon>
        <taxon>Stappia</taxon>
    </lineage>
</organism>
<dbReference type="AlphaFoldDB" id="A0A7X3LTA4"/>
<keyword evidence="3" id="KW-1185">Reference proteome</keyword>
<dbReference type="SUPFAM" id="SSF52799">
    <property type="entry name" value="(Phosphotyrosine protein) phosphatases II"/>
    <property type="match status" value="1"/>
</dbReference>
<sequence length="142" mass="15171">MDIRRLTAEVAVSPQIGVEDLEAIKAAGFRTIINNRPDGEEAGQPEAADVEQAARALGLDFRFMPVISGGVTEGDGDDFAALLDEVEKPVLAYCRTGTRCTALWALARSLQKDAPNDILSTALDAGYQLEGLRPVLEKRSAG</sequence>
<dbReference type="Pfam" id="PF04273">
    <property type="entry name" value="BLH_phosphatase"/>
    <property type="match status" value="1"/>
</dbReference>
<reference evidence="2 3" key="1">
    <citation type="submission" date="2019-12" db="EMBL/GenBank/DDBJ databases">
        <authorList>
            <person name="Li M."/>
        </authorList>
    </citation>
    <scope>NUCLEOTIDE SEQUENCE [LARGE SCALE GENOMIC DNA]</scope>
    <source>
        <strain evidence="2 3">GBMRC 2046</strain>
    </source>
</reference>
<dbReference type="Proteomes" id="UP000433101">
    <property type="component" value="Unassembled WGS sequence"/>
</dbReference>
<dbReference type="CDD" id="cd14503">
    <property type="entry name" value="PTP-bact"/>
    <property type="match status" value="1"/>
</dbReference>
<evidence type="ECO:0000259" key="1">
    <source>
        <dbReference type="PROSITE" id="PS50206"/>
    </source>
</evidence>
<evidence type="ECO:0000313" key="2">
    <source>
        <dbReference type="EMBL" id="MXN64691.1"/>
    </source>
</evidence>
<dbReference type="InterPro" id="IPR029021">
    <property type="entry name" value="Prot-tyrosine_phosphatase-like"/>
</dbReference>
<dbReference type="RefSeq" id="WP_160774951.1">
    <property type="nucleotide sequence ID" value="NZ_WUMV01000003.1"/>
</dbReference>
<dbReference type="InterPro" id="IPR005939">
    <property type="entry name" value="BLH_phosphatase-like"/>
</dbReference>
<evidence type="ECO:0000313" key="3">
    <source>
        <dbReference type="Proteomes" id="UP000433101"/>
    </source>
</evidence>